<dbReference type="InterPro" id="IPR000120">
    <property type="entry name" value="Amidase"/>
</dbReference>
<dbReference type="GO" id="GO:0004040">
    <property type="term" value="F:amidase activity"/>
    <property type="evidence" value="ECO:0007669"/>
    <property type="project" value="UniProtKB-EC"/>
</dbReference>
<gene>
    <name evidence="6" type="ordered locus">Srot_2723</name>
</gene>
<proteinExistence type="inferred from homology"/>
<reference evidence="6 7" key="1">
    <citation type="journal article" date="2010" name="Stand. Genomic Sci.">
        <title>Complete genome sequence of Segniliparus rotundus type strain (CDC 1076).</title>
        <authorList>
            <person name="Sikorski J."/>
            <person name="Lapidus A."/>
            <person name="Copeland A."/>
            <person name="Misra M."/>
            <person name="Glavina Del Rio T."/>
            <person name="Nolan M."/>
            <person name="Lucas S."/>
            <person name="Chen F."/>
            <person name="Tice H."/>
            <person name="Cheng J.F."/>
            <person name="Jando M."/>
            <person name="Schneider S."/>
            <person name="Bruce D."/>
            <person name="Goodwin L."/>
            <person name="Pitluck S."/>
            <person name="Liolios K."/>
            <person name="Mikhailova N."/>
            <person name="Pati A."/>
            <person name="Ivanova N."/>
            <person name="Mavromatis K."/>
            <person name="Chen A."/>
            <person name="Palaniappan K."/>
            <person name="Chertkov O."/>
            <person name="Land M."/>
            <person name="Hauser L."/>
            <person name="Chang Y.J."/>
            <person name="Jeffries C.D."/>
            <person name="Brettin T."/>
            <person name="Detter J.C."/>
            <person name="Han C."/>
            <person name="Rohde M."/>
            <person name="Goker M."/>
            <person name="Bristow J."/>
            <person name="Eisen J.A."/>
            <person name="Markowitz V."/>
            <person name="Hugenholtz P."/>
            <person name="Kyrpides N.C."/>
            <person name="Klenk H.P."/>
        </authorList>
    </citation>
    <scope>NUCLEOTIDE SEQUENCE [LARGE SCALE GENOMIC DNA]</scope>
    <source>
        <strain evidence="7">ATCC BAA-972 / CDC 1076 / CIP 108378 / DSM 44985 / JCM 13578</strain>
    </source>
</reference>
<evidence type="ECO:0000313" key="7">
    <source>
        <dbReference type="Proteomes" id="UP000002247"/>
    </source>
</evidence>
<comment type="catalytic activity">
    <reaction evidence="1">
        <text>a monocarboxylic acid amide + H2O = a monocarboxylate + NH4(+)</text>
        <dbReference type="Rhea" id="RHEA:12020"/>
        <dbReference type="ChEBI" id="CHEBI:15377"/>
        <dbReference type="ChEBI" id="CHEBI:28938"/>
        <dbReference type="ChEBI" id="CHEBI:35757"/>
        <dbReference type="ChEBI" id="CHEBI:83628"/>
        <dbReference type="EC" id="3.5.1.4"/>
    </reaction>
</comment>
<feature type="domain" description="Amidase" evidence="5">
    <location>
        <begin position="29"/>
        <end position="474"/>
    </location>
</feature>
<dbReference type="EC" id="3.5.1.4" evidence="3"/>
<feature type="compositionally biased region" description="Basic and acidic residues" evidence="4">
    <location>
        <begin position="131"/>
        <end position="147"/>
    </location>
</feature>
<dbReference type="AlphaFoldDB" id="D6ZCX0"/>
<dbReference type="PANTHER" id="PTHR11895:SF7">
    <property type="entry name" value="GLUTAMYL-TRNA(GLN) AMIDOTRANSFERASE SUBUNIT A, MITOCHONDRIAL"/>
    <property type="match status" value="1"/>
</dbReference>
<dbReference type="KEGG" id="srt:Srot_2723"/>
<dbReference type="EMBL" id="CP001958">
    <property type="protein sequence ID" value="ADG99157.1"/>
    <property type="molecule type" value="Genomic_DNA"/>
</dbReference>
<dbReference type="InterPro" id="IPR020556">
    <property type="entry name" value="Amidase_CS"/>
</dbReference>
<evidence type="ECO:0000256" key="1">
    <source>
        <dbReference type="ARBA" id="ARBA00001311"/>
    </source>
</evidence>
<dbReference type="PANTHER" id="PTHR11895">
    <property type="entry name" value="TRANSAMIDASE"/>
    <property type="match status" value="1"/>
</dbReference>
<evidence type="ECO:0000256" key="3">
    <source>
        <dbReference type="ARBA" id="ARBA00012922"/>
    </source>
</evidence>
<dbReference type="Gene3D" id="3.90.1300.10">
    <property type="entry name" value="Amidase signature (AS) domain"/>
    <property type="match status" value="1"/>
</dbReference>
<dbReference type="HOGENOM" id="CLU_009600_0_4_11"/>
<protein>
    <recommendedName>
        <fullName evidence="3">amidase</fullName>
        <ecNumber evidence="3">3.5.1.4</ecNumber>
    </recommendedName>
</protein>
<dbReference type="Pfam" id="PF01425">
    <property type="entry name" value="Amidase"/>
    <property type="match status" value="1"/>
</dbReference>
<evidence type="ECO:0000313" key="6">
    <source>
        <dbReference type="EMBL" id="ADG99157.1"/>
    </source>
</evidence>
<evidence type="ECO:0000256" key="4">
    <source>
        <dbReference type="SAM" id="MobiDB-lite"/>
    </source>
</evidence>
<dbReference type="InterPro" id="IPR036928">
    <property type="entry name" value="AS_sf"/>
</dbReference>
<name>D6ZCX0_SEGRD</name>
<dbReference type="eggNOG" id="COG0154">
    <property type="taxonomic scope" value="Bacteria"/>
</dbReference>
<dbReference type="PROSITE" id="PS00571">
    <property type="entry name" value="AMIDASES"/>
    <property type="match status" value="1"/>
</dbReference>
<dbReference type="Proteomes" id="UP000002247">
    <property type="component" value="Chromosome"/>
</dbReference>
<evidence type="ECO:0000256" key="2">
    <source>
        <dbReference type="ARBA" id="ARBA00009199"/>
    </source>
</evidence>
<sequence length="494" mass="52311">MALSFDEYSSYDALGLAELVRTGQSTAVELLDAALARLEAVDGKLNAVVHRHEAWARKRAAGPQSGPFAGVPFLTKNLEQQIAGWPHDSGSRALRNQVSPFTSPTIARWLAAGLVPFGQTNSPEFGSKGITEPELHGPTRNPWDTERSPGGSSGGSASAVAAGVVPAAGASDGGGSIRIPASWSGLFGLKPGRGLLPEAPASPEPFHGYATQGVLSRSVRDSAALLDAAIAAEPSGSYLSALPQRPLLQEVGADPGTLRIGFSDFSPLRPDGASTEAATAMTTAAHLAESLGHAVEEAKPQINWTELTESFVTLWTAKAAYNLAELARLGVDVSEVEVDNRILAAMGSSVSAADLFRARQCWHEQTVALTKFFEKYDLFLTPTTAEAPPKIGSLNTSATLKALSKLVLGLRGSRLFSISNIPREVIMKNYRIVPYTQLANVTGRPAMSVPLHWTDTGLPIGSQFIGPLGSEPRLIRLAAQFEAAQPWKDRRPAL</sequence>
<dbReference type="SUPFAM" id="SSF75304">
    <property type="entry name" value="Amidase signature (AS) enzymes"/>
    <property type="match status" value="1"/>
</dbReference>
<evidence type="ECO:0000259" key="5">
    <source>
        <dbReference type="Pfam" id="PF01425"/>
    </source>
</evidence>
<dbReference type="RefSeq" id="WP_013139606.1">
    <property type="nucleotide sequence ID" value="NC_014168.1"/>
</dbReference>
<accession>D6ZCX0</accession>
<dbReference type="InterPro" id="IPR023631">
    <property type="entry name" value="Amidase_dom"/>
</dbReference>
<comment type="similarity">
    <text evidence="2">Belongs to the amidase family.</text>
</comment>
<dbReference type="STRING" id="640132.Srot_2723"/>
<feature type="region of interest" description="Disordered" evidence="4">
    <location>
        <begin position="123"/>
        <end position="158"/>
    </location>
</feature>
<keyword evidence="7" id="KW-1185">Reference proteome</keyword>
<organism evidence="6 7">
    <name type="scientific">Segniliparus rotundus (strain ATCC BAA-972 / CDC 1076 / CIP 108378 / DSM 44985 / JCM 13578)</name>
    <dbReference type="NCBI Taxonomy" id="640132"/>
    <lineage>
        <taxon>Bacteria</taxon>
        <taxon>Bacillati</taxon>
        <taxon>Actinomycetota</taxon>
        <taxon>Actinomycetes</taxon>
        <taxon>Mycobacteriales</taxon>
        <taxon>Segniliparaceae</taxon>
        <taxon>Segniliparus</taxon>
    </lineage>
</organism>
<dbReference type="OrthoDB" id="5175573at2"/>